<keyword evidence="5" id="KW-1185">Reference proteome</keyword>
<dbReference type="Gene3D" id="1.20.58.300">
    <property type="entry name" value="FlgN-like"/>
    <property type="match status" value="1"/>
</dbReference>
<dbReference type="STRING" id="550540.Fbal_2319"/>
<dbReference type="Pfam" id="PF05130">
    <property type="entry name" value="FlgN"/>
    <property type="match status" value="1"/>
</dbReference>
<keyword evidence="3" id="KW-1005">Bacterial flagellum biogenesis</keyword>
<dbReference type="GeneID" id="67182531"/>
<comment type="function">
    <text evidence="1">Required for the efficient initiation of filament assembly.</text>
</comment>
<dbReference type="KEGG" id="fbl:Fbal_2319"/>
<dbReference type="EMBL" id="CP002209">
    <property type="protein sequence ID" value="ADN76522.1"/>
    <property type="molecule type" value="Genomic_DNA"/>
</dbReference>
<evidence type="ECO:0000313" key="5">
    <source>
        <dbReference type="Proteomes" id="UP000006683"/>
    </source>
</evidence>
<dbReference type="AlphaFoldDB" id="E1SLF8"/>
<protein>
    <submittedName>
        <fullName evidence="4">FlgN family protein</fullName>
    </submittedName>
</protein>
<dbReference type="Proteomes" id="UP000006683">
    <property type="component" value="Chromosome"/>
</dbReference>
<dbReference type="GO" id="GO:0044780">
    <property type="term" value="P:bacterial-type flagellum assembly"/>
    <property type="evidence" value="ECO:0007669"/>
    <property type="project" value="InterPro"/>
</dbReference>
<gene>
    <name evidence="4" type="ordered locus">Fbal_2319</name>
</gene>
<evidence type="ECO:0000313" key="4">
    <source>
        <dbReference type="EMBL" id="ADN76522.1"/>
    </source>
</evidence>
<dbReference type="SUPFAM" id="SSF140566">
    <property type="entry name" value="FlgN-like"/>
    <property type="match status" value="1"/>
</dbReference>
<reference evidence="4 5" key="1">
    <citation type="journal article" date="2010" name="Stand. Genomic Sci.">
        <title>Complete genome sequence of Ferrimonas balearica type strain (PAT).</title>
        <authorList>
            <person name="Nolan M."/>
            <person name="Sikorski J."/>
            <person name="Davenport K."/>
            <person name="Lucas S."/>
            <person name="Glavina Del Rio T."/>
            <person name="Tice H."/>
            <person name="Cheng J."/>
            <person name="Goodwin L."/>
            <person name="Pitluck S."/>
            <person name="Liolios K."/>
            <person name="Ivanova N."/>
            <person name="Mavromatis K."/>
            <person name="Ovchinnikova G."/>
            <person name="Pati A."/>
            <person name="Chen A."/>
            <person name="Palaniappan K."/>
            <person name="Land M."/>
            <person name="Hauser L."/>
            <person name="Chang Y."/>
            <person name="Jeffries C."/>
            <person name="Tapia R."/>
            <person name="Brettin T."/>
            <person name="Detter J."/>
            <person name="Han C."/>
            <person name="Yasawong M."/>
            <person name="Rohde M."/>
            <person name="Tindall B."/>
            <person name="Goker M."/>
            <person name="Woyke T."/>
            <person name="Bristow J."/>
            <person name="Eisen J."/>
            <person name="Markowitz V."/>
            <person name="Hugenholtz P."/>
            <person name="Kyrpides N."/>
            <person name="Klenk H."/>
            <person name="Lapidus A."/>
        </authorList>
    </citation>
    <scope>NUCLEOTIDE SEQUENCE [LARGE SCALE GENOMIC DNA]</scope>
    <source>
        <strain evidence="5">DSM 9799 / CCM 4581 / KCTC 23876 / PAT</strain>
    </source>
</reference>
<dbReference type="RefSeq" id="WP_013345828.1">
    <property type="nucleotide sequence ID" value="NC_014541.1"/>
</dbReference>
<evidence type="ECO:0000256" key="2">
    <source>
        <dbReference type="ARBA" id="ARBA00007703"/>
    </source>
</evidence>
<comment type="similarity">
    <text evidence="2">Belongs to the FlgN family.</text>
</comment>
<dbReference type="eggNOG" id="ENOG503317E">
    <property type="taxonomic scope" value="Bacteria"/>
</dbReference>
<dbReference type="InterPro" id="IPR007809">
    <property type="entry name" value="FlgN-like"/>
</dbReference>
<sequence length="151" mass="17485">MTSKRERLQLLVREIRLDIEDYQQLRALLRYQRSLLERRDQQALSQHNERVETLCAKLRQRAERRTEILTQLGVRADATGMQRLFHALGPQSRHTVTSLWNHLQQLVRDCQAENEVNGKLLAGQKSLLDRVLGGAQDQSEPKDYSTLNANA</sequence>
<evidence type="ECO:0000256" key="1">
    <source>
        <dbReference type="ARBA" id="ARBA00002397"/>
    </source>
</evidence>
<dbReference type="InterPro" id="IPR036679">
    <property type="entry name" value="FlgN-like_sf"/>
</dbReference>
<evidence type="ECO:0000256" key="3">
    <source>
        <dbReference type="ARBA" id="ARBA00022795"/>
    </source>
</evidence>
<dbReference type="OrthoDB" id="5600584at2"/>
<name>E1SLF8_FERBD</name>
<accession>E1SLF8</accession>
<dbReference type="HOGENOM" id="CLU_143532_0_0_6"/>
<proteinExistence type="inferred from homology"/>
<organism evidence="4 5">
    <name type="scientific">Ferrimonas balearica (strain DSM 9799 / CCM 4581 / KCTC 23876 / PAT)</name>
    <dbReference type="NCBI Taxonomy" id="550540"/>
    <lineage>
        <taxon>Bacteria</taxon>
        <taxon>Pseudomonadati</taxon>
        <taxon>Pseudomonadota</taxon>
        <taxon>Gammaproteobacteria</taxon>
        <taxon>Alteromonadales</taxon>
        <taxon>Ferrimonadaceae</taxon>
        <taxon>Ferrimonas</taxon>
    </lineage>
</organism>